<proteinExistence type="predicted"/>
<organism evidence="1">
    <name type="scientific">Brassica napus</name>
    <name type="common">Rape</name>
    <dbReference type="NCBI Taxonomy" id="3708"/>
    <lineage>
        <taxon>Eukaryota</taxon>
        <taxon>Viridiplantae</taxon>
        <taxon>Streptophyta</taxon>
        <taxon>Embryophyta</taxon>
        <taxon>Tracheophyta</taxon>
        <taxon>Spermatophyta</taxon>
        <taxon>Magnoliopsida</taxon>
        <taxon>eudicotyledons</taxon>
        <taxon>Gunneridae</taxon>
        <taxon>Pentapetalae</taxon>
        <taxon>rosids</taxon>
        <taxon>malvids</taxon>
        <taxon>Brassicales</taxon>
        <taxon>Brassicaceae</taxon>
        <taxon>Brassiceae</taxon>
        <taxon>Brassica</taxon>
    </lineage>
</organism>
<gene>
    <name evidence="1" type="ORF">DARMORV10_A09P29750.1</name>
</gene>
<reference evidence="1" key="1">
    <citation type="submission" date="2021-01" db="EMBL/GenBank/DDBJ databases">
        <authorList>
            <consortium name="Genoscope - CEA"/>
            <person name="William W."/>
        </authorList>
    </citation>
    <scope>NUCLEOTIDE SEQUENCE</scope>
</reference>
<accession>A0A816P2G6</accession>
<dbReference type="Proteomes" id="UP001295469">
    <property type="component" value="Chromosome A09"/>
</dbReference>
<dbReference type="EMBL" id="HG994363">
    <property type="protein sequence ID" value="CAF2043311.1"/>
    <property type="molecule type" value="Genomic_DNA"/>
</dbReference>
<sequence length="135" mass="14836">MFLSYLCLFGSINKNQVCVWLSTLHSVLFRLDTEPRTVFTAHSDLLLGASVFVFIAAVYDMLRSISEARKMSLKGGLESCKKRFRSAGVSKRSGKGSCFIEIQASSGLTTVIMVFFAHISAVKVEGVLYLVSESP</sequence>
<dbReference type="AlphaFoldDB" id="A0A816P2G6"/>
<evidence type="ECO:0000313" key="1">
    <source>
        <dbReference type="EMBL" id="CAF2043311.1"/>
    </source>
</evidence>
<name>A0A816P2G6_BRANA</name>
<protein>
    <submittedName>
        <fullName evidence="1">(rape) hypothetical protein</fullName>
    </submittedName>
</protein>